<dbReference type="AlphaFoldDB" id="A0A4Q1KAS7"/>
<feature type="signal peptide" evidence="1">
    <location>
        <begin position="1"/>
        <end position="19"/>
    </location>
</feature>
<evidence type="ECO:0000313" key="2">
    <source>
        <dbReference type="EMBL" id="RXR24015.1"/>
    </source>
</evidence>
<name>A0A4Q1KAS7_9FLAO</name>
<sequence>MKKIFFTLLLVVISFTLQSQNIADKPKISVLGSGSVSVFPNAASITLQLTHVKPTLREAVNENQQTMKLIRQIVLRYVKDTTEIKTSLITTDKATRWDSKLDKDIFLGFRSNQKIIFTILDLDKIQDLTEELLKTKFQRIERISYFNTNFQEHYKKAEELAVADALETTRRLAKHSDVQLGKILTLSSNKSPNDSNVRINTEEFETYGKGMGGRGVSSSGELIKYSVSVNLQTEILN</sequence>
<dbReference type="PANTHER" id="PTHR34387">
    <property type="entry name" value="SLR1258 PROTEIN"/>
    <property type="match status" value="1"/>
</dbReference>
<protein>
    <submittedName>
        <fullName evidence="2">DUF541 domain-containing protein</fullName>
    </submittedName>
</protein>
<evidence type="ECO:0000313" key="3">
    <source>
        <dbReference type="Proteomes" id="UP000289857"/>
    </source>
</evidence>
<dbReference type="InterPro" id="IPR052022">
    <property type="entry name" value="26kDa_periplasmic_antigen"/>
</dbReference>
<dbReference type="InterPro" id="IPR007497">
    <property type="entry name" value="SIMPL/DUF541"/>
</dbReference>
<dbReference type="Gene3D" id="3.30.70.2970">
    <property type="entry name" value="Protein of unknown function (DUF541), domain 2"/>
    <property type="match status" value="1"/>
</dbReference>
<dbReference type="PANTHER" id="PTHR34387:SF2">
    <property type="entry name" value="SLR1258 PROTEIN"/>
    <property type="match status" value="1"/>
</dbReference>
<dbReference type="RefSeq" id="WP_129459979.1">
    <property type="nucleotide sequence ID" value="NZ_SBKN01000001.1"/>
</dbReference>
<evidence type="ECO:0000256" key="1">
    <source>
        <dbReference type="SAM" id="SignalP"/>
    </source>
</evidence>
<dbReference type="Gene3D" id="3.30.110.170">
    <property type="entry name" value="Protein of unknown function (DUF541), domain 1"/>
    <property type="match status" value="1"/>
</dbReference>
<proteinExistence type="predicted"/>
<accession>A0A4Q1KAS7</accession>
<comment type="caution">
    <text evidence="2">The sequence shown here is derived from an EMBL/GenBank/DDBJ whole genome shotgun (WGS) entry which is preliminary data.</text>
</comment>
<gene>
    <name evidence="2" type="ORF">EQG61_00840</name>
</gene>
<keyword evidence="3" id="KW-1185">Reference proteome</keyword>
<dbReference type="Pfam" id="PF04402">
    <property type="entry name" value="SIMPL"/>
    <property type="match status" value="1"/>
</dbReference>
<dbReference type="Proteomes" id="UP000289857">
    <property type="component" value="Unassembled WGS sequence"/>
</dbReference>
<keyword evidence="1" id="KW-0732">Signal</keyword>
<dbReference type="GO" id="GO:0006974">
    <property type="term" value="P:DNA damage response"/>
    <property type="evidence" value="ECO:0007669"/>
    <property type="project" value="TreeGrafter"/>
</dbReference>
<feature type="chain" id="PRO_5020658793" evidence="1">
    <location>
        <begin position="20"/>
        <end position="237"/>
    </location>
</feature>
<dbReference type="OrthoDB" id="1347728at2"/>
<organism evidence="2 3">
    <name type="scientific">Flavobacterium stagni</name>
    <dbReference type="NCBI Taxonomy" id="2506421"/>
    <lineage>
        <taxon>Bacteria</taxon>
        <taxon>Pseudomonadati</taxon>
        <taxon>Bacteroidota</taxon>
        <taxon>Flavobacteriia</taxon>
        <taxon>Flavobacteriales</taxon>
        <taxon>Flavobacteriaceae</taxon>
        <taxon>Flavobacterium</taxon>
    </lineage>
</organism>
<reference evidence="3" key="1">
    <citation type="submission" date="2019-01" db="EMBL/GenBank/DDBJ databases">
        <title>Cytophagaceae bacterium strain CAR-16.</title>
        <authorList>
            <person name="Chen W.-M."/>
        </authorList>
    </citation>
    <scope>NUCLEOTIDE SEQUENCE [LARGE SCALE GENOMIC DNA]</scope>
    <source>
        <strain evidence="3">WWJ-16</strain>
    </source>
</reference>
<dbReference type="EMBL" id="SBKN01000001">
    <property type="protein sequence ID" value="RXR24015.1"/>
    <property type="molecule type" value="Genomic_DNA"/>
</dbReference>